<organism evidence="1 2">
    <name type="scientific">Streptomyces cinnabarinus</name>
    <dbReference type="NCBI Taxonomy" id="67287"/>
    <lineage>
        <taxon>Bacteria</taxon>
        <taxon>Bacillati</taxon>
        <taxon>Actinomycetota</taxon>
        <taxon>Actinomycetes</taxon>
        <taxon>Kitasatosporales</taxon>
        <taxon>Streptomycetaceae</taxon>
        <taxon>Streptomyces</taxon>
    </lineage>
</organism>
<name>A0ABY7KA86_9ACTN</name>
<evidence type="ECO:0000313" key="1">
    <source>
        <dbReference type="EMBL" id="WAZ20232.1"/>
    </source>
</evidence>
<proteinExistence type="predicted"/>
<dbReference type="EMBL" id="CP114413">
    <property type="protein sequence ID" value="WAZ20232.1"/>
    <property type="molecule type" value="Genomic_DNA"/>
</dbReference>
<reference evidence="1" key="1">
    <citation type="submission" date="2022-12" db="EMBL/GenBank/DDBJ databases">
        <authorList>
            <person name="Ruckert C."/>
            <person name="Busche T."/>
            <person name="Kalinowski J."/>
            <person name="Wittmann C."/>
        </authorList>
    </citation>
    <scope>NUCLEOTIDE SEQUENCE</scope>
    <source>
        <strain evidence="1">DSM 40467</strain>
    </source>
</reference>
<accession>A0ABY7KA86</accession>
<dbReference type="Proteomes" id="UP001164439">
    <property type="component" value="Chromosome"/>
</dbReference>
<dbReference type="RefSeq" id="WP_269657920.1">
    <property type="nucleotide sequence ID" value="NZ_CP114413.1"/>
</dbReference>
<protein>
    <submittedName>
        <fullName evidence="1">Uncharacterized protein</fullName>
    </submittedName>
</protein>
<evidence type="ECO:0000313" key="2">
    <source>
        <dbReference type="Proteomes" id="UP001164439"/>
    </source>
</evidence>
<gene>
    <name evidence="1" type="ORF">STRCI_001333</name>
</gene>
<keyword evidence="2" id="KW-1185">Reference proteome</keyword>
<sequence>MSKTASTDHTLDDSHRLVLRDDLQRITGRILTEVRITQTLYGGGIAYCAMALDEQRREVPLPGIQRDVVDRVRRAFNRADWSRAQDYNVTVGVLREHVVRRPACLRGDAP</sequence>